<dbReference type="EMBL" id="MCGE01000015">
    <property type="protein sequence ID" value="ORZ14233.1"/>
    <property type="molecule type" value="Genomic_DNA"/>
</dbReference>
<evidence type="ECO:0000313" key="1">
    <source>
        <dbReference type="EMBL" id="ORZ05624.1"/>
    </source>
</evidence>
<protein>
    <submittedName>
        <fullName evidence="1">Uncharacterized protein</fullName>
    </submittedName>
</protein>
<proteinExistence type="predicted"/>
<evidence type="ECO:0000313" key="2">
    <source>
        <dbReference type="EMBL" id="ORZ14233.1"/>
    </source>
</evidence>
<organism evidence="1 3">
    <name type="scientific">Absidia repens</name>
    <dbReference type="NCBI Taxonomy" id="90262"/>
    <lineage>
        <taxon>Eukaryota</taxon>
        <taxon>Fungi</taxon>
        <taxon>Fungi incertae sedis</taxon>
        <taxon>Mucoromycota</taxon>
        <taxon>Mucoromycotina</taxon>
        <taxon>Mucoromycetes</taxon>
        <taxon>Mucorales</taxon>
        <taxon>Cunninghamellaceae</taxon>
        <taxon>Absidia</taxon>
    </lineage>
</organism>
<dbReference type="EMBL" id="MCGE01000043">
    <property type="protein sequence ID" value="ORZ05624.1"/>
    <property type="molecule type" value="Genomic_DNA"/>
</dbReference>
<gene>
    <name evidence="1" type="ORF">BCR42DRAFT_398156</name>
    <name evidence="2" type="ORF">BCR42DRAFT_439156</name>
</gene>
<dbReference type="AlphaFoldDB" id="A0A1X2HZ73"/>
<evidence type="ECO:0000313" key="3">
    <source>
        <dbReference type="Proteomes" id="UP000193560"/>
    </source>
</evidence>
<comment type="caution">
    <text evidence="1">The sequence shown here is derived from an EMBL/GenBank/DDBJ whole genome shotgun (WGS) entry which is preliminary data.</text>
</comment>
<dbReference type="OrthoDB" id="2301158at2759"/>
<accession>A0A1X2HZ73</accession>
<dbReference type="Proteomes" id="UP000193560">
    <property type="component" value="Unassembled WGS sequence"/>
</dbReference>
<sequence length="144" mass="16566">MNSTWTLSEQEQLTYLEAMAVQHFACYESHAYSERQHHWARAATLKNNLVPILLEYIHLKLDRPTNTLGLIAYRQQKQRLVTETLHEPTTSRRHINTVLKKLASSDEWEQIAGAALIGEGHVNDELDLANLFGLRELMNWATGE</sequence>
<name>A0A1X2HZ73_9FUNG</name>
<keyword evidence="3" id="KW-1185">Reference proteome</keyword>
<reference evidence="1 3" key="1">
    <citation type="submission" date="2016-07" db="EMBL/GenBank/DDBJ databases">
        <title>Pervasive Adenine N6-methylation of Active Genes in Fungi.</title>
        <authorList>
            <consortium name="DOE Joint Genome Institute"/>
            <person name="Mondo S.J."/>
            <person name="Dannebaum R.O."/>
            <person name="Kuo R.C."/>
            <person name="Labutti K."/>
            <person name="Haridas S."/>
            <person name="Kuo A."/>
            <person name="Salamov A."/>
            <person name="Ahrendt S.R."/>
            <person name="Lipzen A."/>
            <person name="Sullivan W."/>
            <person name="Andreopoulos W.B."/>
            <person name="Clum A."/>
            <person name="Lindquist E."/>
            <person name="Daum C."/>
            <person name="Ramamoorthy G.K."/>
            <person name="Gryganskyi A."/>
            <person name="Culley D."/>
            <person name="Magnuson J.K."/>
            <person name="James T.Y."/>
            <person name="O'Malley M.A."/>
            <person name="Stajich J.E."/>
            <person name="Spatafora J.W."/>
            <person name="Visel A."/>
            <person name="Grigoriev I.V."/>
        </authorList>
    </citation>
    <scope>NUCLEOTIDE SEQUENCE [LARGE SCALE GENOMIC DNA]</scope>
    <source>
        <strain evidence="1 3">NRRL 1336</strain>
    </source>
</reference>